<evidence type="ECO:0000256" key="1">
    <source>
        <dbReference type="RuleBase" id="RU363019"/>
    </source>
</evidence>
<feature type="domain" description="PPIase cyclophilin-type" evidence="2">
    <location>
        <begin position="58"/>
        <end position="225"/>
    </location>
</feature>
<organism evidence="3 4">
    <name type="scientific">Adineta steineri</name>
    <dbReference type="NCBI Taxonomy" id="433720"/>
    <lineage>
        <taxon>Eukaryota</taxon>
        <taxon>Metazoa</taxon>
        <taxon>Spiralia</taxon>
        <taxon>Gnathifera</taxon>
        <taxon>Rotifera</taxon>
        <taxon>Eurotatoria</taxon>
        <taxon>Bdelloidea</taxon>
        <taxon>Adinetida</taxon>
        <taxon>Adinetidae</taxon>
        <taxon>Adineta</taxon>
    </lineage>
</organism>
<dbReference type="GO" id="GO:0006457">
    <property type="term" value="P:protein folding"/>
    <property type="evidence" value="ECO:0007669"/>
    <property type="project" value="TreeGrafter"/>
</dbReference>
<accession>A0A814RQI1</accession>
<keyword evidence="1" id="KW-0697">Rotamase</keyword>
<evidence type="ECO:0000313" key="4">
    <source>
        <dbReference type="Proteomes" id="UP000663832"/>
    </source>
</evidence>
<comment type="similarity">
    <text evidence="1">Belongs to the cyclophilin-type PPIase family.</text>
</comment>
<comment type="function">
    <text evidence="1">PPIases accelerate the folding of proteins. It catalyzes the cis-trans isomerization of proline imidic peptide bonds in oligopeptides.</text>
</comment>
<keyword evidence="1" id="KW-0413">Isomerase</keyword>
<dbReference type="SUPFAM" id="SSF50891">
    <property type="entry name" value="Cyclophilin-like"/>
    <property type="match status" value="1"/>
</dbReference>
<name>A0A814RQI1_9BILA</name>
<dbReference type="Gene3D" id="2.40.100.10">
    <property type="entry name" value="Cyclophilin-like"/>
    <property type="match status" value="1"/>
</dbReference>
<dbReference type="GO" id="GO:0003755">
    <property type="term" value="F:peptidyl-prolyl cis-trans isomerase activity"/>
    <property type="evidence" value="ECO:0007669"/>
    <property type="project" value="UniProtKB-UniRule"/>
</dbReference>
<reference evidence="3" key="1">
    <citation type="submission" date="2021-02" db="EMBL/GenBank/DDBJ databases">
        <authorList>
            <person name="Nowell W R."/>
        </authorList>
    </citation>
    <scope>NUCLEOTIDE SEQUENCE</scope>
</reference>
<comment type="catalytic activity">
    <reaction evidence="1">
        <text>[protein]-peptidylproline (omega=180) = [protein]-peptidylproline (omega=0)</text>
        <dbReference type="Rhea" id="RHEA:16237"/>
        <dbReference type="Rhea" id="RHEA-COMP:10747"/>
        <dbReference type="Rhea" id="RHEA-COMP:10748"/>
        <dbReference type="ChEBI" id="CHEBI:83833"/>
        <dbReference type="ChEBI" id="CHEBI:83834"/>
        <dbReference type="EC" id="5.2.1.8"/>
    </reaction>
</comment>
<dbReference type="AlphaFoldDB" id="A0A814RQI1"/>
<sequence length="248" mass="27880">MMMKQFILTIVTLLCLSNGIVGDTPDNSAPKRYRITHEAVFNIVIKENAETDEVLSEGKVIIGLFGEIVPMTVLNFVTITNGVVRSDINFTYNDVPIHRVVRDFCIQTGDFLNRDGTGSEYSYQEKKKIENFDLGTSIYGTKFVDENFRLSHRSAGWVSMANHGKDTNGSQWFVTLVPSRWLDGHHVVFGRVLQGIDFIHEIGEIETYPGTSIPKKYVGIVHGSANEVEKRYDLTLEDLSSNEDIIVA</sequence>
<dbReference type="GO" id="GO:0016018">
    <property type="term" value="F:cyclosporin A binding"/>
    <property type="evidence" value="ECO:0007669"/>
    <property type="project" value="TreeGrafter"/>
</dbReference>
<dbReference type="PROSITE" id="PS50072">
    <property type="entry name" value="CSA_PPIASE_2"/>
    <property type="match status" value="1"/>
</dbReference>
<protein>
    <recommendedName>
        <fullName evidence="1">Peptidyl-prolyl cis-trans isomerase</fullName>
        <shortName evidence="1">PPIase</shortName>
        <ecNumber evidence="1">5.2.1.8</ecNumber>
    </recommendedName>
</protein>
<evidence type="ECO:0000313" key="3">
    <source>
        <dbReference type="EMBL" id="CAF1135209.1"/>
    </source>
</evidence>
<keyword evidence="1" id="KW-0732">Signal</keyword>
<dbReference type="PRINTS" id="PR00153">
    <property type="entry name" value="CSAPPISMRASE"/>
</dbReference>
<dbReference type="PANTHER" id="PTHR11071">
    <property type="entry name" value="PEPTIDYL-PROLYL CIS-TRANS ISOMERASE"/>
    <property type="match status" value="1"/>
</dbReference>
<feature type="signal peptide" evidence="1">
    <location>
        <begin position="1"/>
        <end position="22"/>
    </location>
</feature>
<dbReference type="GO" id="GO:0005737">
    <property type="term" value="C:cytoplasm"/>
    <property type="evidence" value="ECO:0007669"/>
    <property type="project" value="TreeGrafter"/>
</dbReference>
<dbReference type="Proteomes" id="UP000663832">
    <property type="component" value="Unassembled WGS sequence"/>
</dbReference>
<comment type="caution">
    <text evidence="3">The sequence shown here is derived from an EMBL/GenBank/DDBJ whole genome shotgun (WGS) entry which is preliminary data.</text>
</comment>
<dbReference type="InterPro" id="IPR029000">
    <property type="entry name" value="Cyclophilin-like_dom_sf"/>
</dbReference>
<evidence type="ECO:0000259" key="2">
    <source>
        <dbReference type="PROSITE" id="PS50072"/>
    </source>
</evidence>
<dbReference type="Pfam" id="PF00160">
    <property type="entry name" value="Pro_isomerase"/>
    <property type="match status" value="1"/>
</dbReference>
<feature type="chain" id="PRO_5033108187" description="Peptidyl-prolyl cis-trans isomerase" evidence="1">
    <location>
        <begin position="23"/>
        <end position="248"/>
    </location>
</feature>
<dbReference type="EC" id="5.2.1.8" evidence="1"/>
<dbReference type="InterPro" id="IPR002130">
    <property type="entry name" value="Cyclophilin-type_PPIase_dom"/>
</dbReference>
<keyword evidence="4" id="KW-1185">Reference proteome</keyword>
<dbReference type="EMBL" id="CAJNOM010000145">
    <property type="protein sequence ID" value="CAF1135209.1"/>
    <property type="molecule type" value="Genomic_DNA"/>
</dbReference>
<dbReference type="PANTHER" id="PTHR11071:SF547">
    <property type="entry name" value="PEPTIDYL-PROLYL CIS-TRANS ISOMERASE"/>
    <property type="match status" value="1"/>
</dbReference>
<gene>
    <name evidence="3" type="ORF">QVE165_LOCUS22163</name>
</gene>
<dbReference type="OrthoDB" id="193499at2759"/>
<proteinExistence type="inferred from homology"/>